<keyword evidence="8" id="KW-1185">Reference proteome</keyword>
<dbReference type="AlphaFoldDB" id="A0A1B0GQM7"/>
<keyword evidence="2" id="KW-0813">Transport</keyword>
<reference evidence="7" key="1">
    <citation type="submission" date="2022-08" db="UniProtKB">
        <authorList>
            <consortium name="EnsemblMetazoa"/>
        </authorList>
    </citation>
    <scope>IDENTIFICATION</scope>
    <source>
        <strain evidence="7">Israel</strain>
    </source>
</reference>
<dbReference type="InterPro" id="IPR020846">
    <property type="entry name" value="MFS_dom"/>
</dbReference>
<name>A0A1B0GQM7_PHLPP</name>
<dbReference type="VEuPathDB" id="VectorBase:PPAI009873"/>
<protein>
    <recommendedName>
        <fullName evidence="6">Major facilitator superfamily (MFS) profile domain-containing protein</fullName>
    </recommendedName>
</protein>
<evidence type="ECO:0000256" key="5">
    <source>
        <dbReference type="ARBA" id="ARBA00023136"/>
    </source>
</evidence>
<evidence type="ECO:0000259" key="6">
    <source>
        <dbReference type="PROSITE" id="PS50850"/>
    </source>
</evidence>
<dbReference type="EMBL" id="AJVK01007406">
    <property type="status" value="NOT_ANNOTATED_CDS"/>
    <property type="molecule type" value="Genomic_DNA"/>
</dbReference>
<evidence type="ECO:0000256" key="2">
    <source>
        <dbReference type="ARBA" id="ARBA00022448"/>
    </source>
</evidence>
<evidence type="ECO:0000256" key="1">
    <source>
        <dbReference type="ARBA" id="ARBA00004141"/>
    </source>
</evidence>
<dbReference type="PROSITE" id="PS50850">
    <property type="entry name" value="MFS"/>
    <property type="match status" value="1"/>
</dbReference>
<evidence type="ECO:0000313" key="7">
    <source>
        <dbReference type="EnsemblMetazoa" id="PPAI009873-PA"/>
    </source>
</evidence>
<dbReference type="PANTHER" id="PTHR23511:SF35">
    <property type="entry name" value="MAJOR FACILITATOR SUPERFAMILY (MFS) PROFILE DOMAIN-CONTAINING PROTEIN"/>
    <property type="match status" value="1"/>
</dbReference>
<evidence type="ECO:0000256" key="4">
    <source>
        <dbReference type="ARBA" id="ARBA00022989"/>
    </source>
</evidence>
<keyword evidence="3" id="KW-0812">Transmembrane</keyword>
<dbReference type="EMBL" id="AJVK01007407">
    <property type="status" value="NOT_ANNOTATED_CDS"/>
    <property type="molecule type" value="Genomic_DNA"/>
</dbReference>
<dbReference type="Gene3D" id="1.20.1250.20">
    <property type="entry name" value="MFS general substrate transporter like domains"/>
    <property type="match status" value="1"/>
</dbReference>
<dbReference type="InterPro" id="IPR036259">
    <property type="entry name" value="MFS_trans_sf"/>
</dbReference>
<dbReference type="VEuPathDB" id="VectorBase:PPAPM1_010324"/>
<feature type="domain" description="Major facilitator superfamily (MFS) profile" evidence="6">
    <location>
        <begin position="1"/>
        <end position="180"/>
    </location>
</feature>
<organism evidence="7 8">
    <name type="scientific">Phlebotomus papatasi</name>
    <name type="common">Sandfly</name>
    <dbReference type="NCBI Taxonomy" id="29031"/>
    <lineage>
        <taxon>Eukaryota</taxon>
        <taxon>Metazoa</taxon>
        <taxon>Ecdysozoa</taxon>
        <taxon>Arthropoda</taxon>
        <taxon>Hexapoda</taxon>
        <taxon>Insecta</taxon>
        <taxon>Pterygota</taxon>
        <taxon>Neoptera</taxon>
        <taxon>Endopterygota</taxon>
        <taxon>Diptera</taxon>
        <taxon>Nematocera</taxon>
        <taxon>Psychodoidea</taxon>
        <taxon>Psychodidae</taxon>
        <taxon>Phlebotomus</taxon>
        <taxon>Phlebotomus</taxon>
    </lineage>
</organism>
<comment type="subcellular location">
    <subcellularLocation>
        <location evidence="1">Membrane</location>
        <topology evidence="1">Multi-pass membrane protein</topology>
    </subcellularLocation>
</comment>
<dbReference type="EnsemblMetazoa" id="PPAI009873-RA">
    <property type="protein sequence ID" value="PPAI009873-PA"/>
    <property type="gene ID" value="PPAI009873"/>
</dbReference>
<dbReference type="EMBL" id="AJVK01007408">
    <property type="status" value="NOT_ANNOTATED_CDS"/>
    <property type="molecule type" value="Genomic_DNA"/>
</dbReference>
<accession>A0A1B0GQM7</accession>
<evidence type="ECO:0000256" key="3">
    <source>
        <dbReference type="ARBA" id="ARBA00022692"/>
    </source>
</evidence>
<dbReference type="VEuPathDB" id="VectorBase:PPAPM1_003247"/>
<keyword evidence="4" id="KW-1133">Transmembrane helix</keyword>
<sequence length="515" mass="56523">MQNIGDESRTLCQTIDFQPNATHMELLDESCDDSIKTDTFLYNIFYGLIYVSGYIILGFLIKFFGRRILLVSLLGGSAAVGLALTWLTSHTLMIILLSMHLMFAGVSISVINSSVVAVFPTHLRATAMCITLMFGRLGTFAGSNIIGYFFDINCQLTFFLTVGLMMSCATASFFVCKTNINAKFAPGLCCAGGCGWFHATCTEAPTSEEDLAALLARRVDWVCERCIKRDDVPCDATRIHNSSSRDDSSVEALATIRKELDLLKIRCLDLESENNALRNTIGMLSSRVSALKKRFEFSERSNGPMHSSPRPSIPGKTFTWPVGGAGLLDVSNDRPQADNAETSRAGLFVHERAHGGGEGKTQPLHSLPRGLLGGRRLNHGRLTDGRIVVPRYRWLFVTRLSRSVTSDHLADYMERRLASRCRPQCICLIPPENTTRKIGSFSVRLLPDEFDEALAEDFWDTGILAMEYLFRGRPKKLTTSEAAVLGFPEGSCPAEAAGLVRGTGGLVQDQGGSIC</sequence>
<dbReference type="GO" id="GO:0016020">
    <property type="term" value="C:membrane"/>
    <property type="evidence" value="ECO:0007669"/>
    <property type="project" value="UniProtKB-SubCell"/>
</dbReference>
<keyword evidence="5" id="KW-0472">Membrane</keyword>
<dbReference type="GO" id="GO:0022857">
    <property type="term" value="F:transmembrane transporter activity"/>
    <property type="evidence" value="ECO:0007669"/>
    <property type="project" value="InterPro"/>
</dbReference>
<dbReference type="PANTHER" id="PTHR23511">
    <property type="entry name" value="SYNAPTIC VESICLE GLYCOPROTEIN 2"/>
    <property type="match status" value="1"/>
</dbReference>
<proteinExistence type="predicted"/>
<dbReference type="SUPFAM" id="SSF103473">
    <property type="entry name" value="MFS general substrate transporter"/>
    <property type="match status" value="1"/>
</dbReference>
<dbReference type="Proteomes" id="UP000092462">
    <property type="component" value="Unassembled WGS sequence"/>
</dbReference>
<evidence type="ECO:0000313" key="8">
    <source>
        <dbReference type="Proteomes" id="UP000092462"/>
    </source>
</evidence>